<protein>
    <submittedName>
        <fullName evidence="2">Uncharacterized protein</fullName>
    </submittedName>
</protein>
<evidence type="ECO:0000313" key="2">
    <source>
        <dbReference type="EMBL" id="CAK9229448.1"/>
    </source>
</evidence>
<keyword evidence="3" id="KW-1185">Reference proteome</keyword>
<sequence>MGSASPGRQKKVTGEVKIETPGSNAGQMLNRIKHRCNEAMRLNPWLLLGRTRRSLLMLWKHLRSGTPLKKNPCKQKSSSWLSRKLREYPGLATRKMTELHDRPRDVNGW</sequence>
<organism evidence="2 3">
    <name type="scientific">Sphagnum troendelagicum</name>
    <dbReference type="NCBI Taxonomy" id="128251"/>
    <lineage>
        <taxon>Eukaryota</taxon>
        <taxon>Viridiplantae</taxon>
        <taxon>Streptophyta</taxon>
        <taxon>Embryophyta</taxon>
        <taxon>Bryophyta</taxon>
        <taxon>Sphagnophytina</taxon>
        <taxon>Sphagnopsida</taxon>
        <taxon>Sphagnales</taxon>
        <taxon>Sphagnaceae</taxon>
        <taxon>Sphagnum</taxon>
    </lineage>
</organism>
<dbReference type="Proteomes" id="UP001497512">
    <property type="component" value="Chromosome 6"/>
</dbReference>
<dbReference type="EMBL" id="OZ019898">
    <property type="protein sequence ID" value="CAK9229448.1"/>
    <property type="molecule type" value="Genomic_DNA"/>
</dbReference>
<name>A0ABP0UU50_9BRYO</name>
<proteinExistence type="predicted"/>
<feature type="region of interest" description="Disordered" evidence="1">
    <location>
        <begin position="1"/>
        <end position="23"/>
    </location>
</feature>
<reference evidence="2" key="1">
    <citation type="submission" date="2024-02" db="EMBL/GenBank/DDBJ databases">
        <authorList>
            <consortium name="ELIXIR-Norway"/>
            <consortium name="Elixir Norway"/>
        </authorList>
    </citation>
    <scope>NUCLEOTIDE SEQUENCE</scope>
</reference>
<evidence type="ECO:0000256" key="1">
    <source>
        <dbReference type="SAM" id="MobiDB-lite"/>
    </source>
</evidence>
<evidence type="ECO:0000313" key="3">
    <source>
        <dbReference type="Proteomes" id="UP001497512"/>
    </source>
</evidence>
<accession>A0ABP0UU50</accession>
<gene>
    <name evidence="2" type="ORF">CSSPTR1EN2_LOCUS19738</name>
</gene>